<evidence type="ECO:0000313" key="6">
    <source>
        <dbReference type="Proteomes" id="UP001066276"/>
    </source>
</evidence>
<dbReference type="GO" id="GO:0090394">
    <property type="term" value="P:negative regulation of excitatory postsynaptic potential"/>
    <property type="evidence" value="ECO:0007669"/>
    <property type="project" value="TreeGrafter"/>
</dbReference>
<keyword evidence="2" id="KW-1133">Transmembrane helix</keyword>
<keyword evidence="3" id="KW-0732">Signal</keyword>
<feature type="transmembrane region" description="Helical" evidence="2">
    <location>
        <begin position="239"/>
        <end position="265"/>
    </location>
</feature>
<evidence type="ECO:0000313" key="5">
    <source>
        <dbReference type="EMBL" id="KAJ1189956.1"/>
    </source>
</evidence>
<dbReference type="InterPro" id="IPR007110">
    <property type="entry name" value="Ig-like_dom"/>
</dbReference>
<evidence type="ECO:0000256" key="1">
    <source>
        <dbReference type="ARBA" id="ARBA00023157"/>
    </source>
</evidence>
<reference evidence="5" key="1">
    <citation type="journal article" date="2022" name="bioRxiv">
        <title>Sequencing and chromosome-scale assembly of the giantPleurodeles waltlgenome.</title>
        <authorList>
            <person name="Brown T."/>
            <person name="Elewa A."/>
            <person name="Iarovenko S."/>
            <person name="Subramanian E."/>
            <person name="Araus A.J."/>
            <person name="Petzold A."/>
            <person name="Susuki M."/>
            <person name="Suzuki K.-i.T."/>
            <person name="Hayashi T."/>
            <person name="Toyoda A."/>
            <person name="Oliveira C."/>
            <person name="Osipova E."/>
            <person name="Leigh N.D."/>
            <person name="Simon A."/>
            <person name="Yun M.H."/>
        </authorList>
    </citation>
    <scope>NUCLEOTIDE SEQUENCE</scope>
    <source>
        <strain evidence="5">20211129_DDA</strain>
        <tissue evidence="5">Liver</tissue>
    </source>
</reference>
<dbReference type="Proteomes" id="UP001066276">
    <property type="component" value="Chromosome 3_1"/>
</dbReference>
<dbReference type="PANTHER" id="PTHR47224:SF1">
    <property type="entry name" value="TRANSMEMBRANE PROTEIN 25"/>
    <property type="match status" value="1"/>
</dbReference>
<feature type="signal peptide" evidence="3">
    <location>
        <begin position="1"/>
        <end position="30"/>
    </location>
</feature>
<comment type="caution">
    <text evidence="5">The sequence shown here is derived from an EMBL/GenBank/DDBJ whole genome shotgun (WGS) entry which is preliminary data.</text>
</comment>
<dbReference type="Pfam" id="PF08205">
    <property type="entry name" value="C2-set_2"/>
    <property type="match status" value="1"/>
</dbReference>
<proteinExistence type="predicted"/>
<dbReference type="InterPro" id="IPR042864">
    <property type="entry name" value="TMEM25"/>
</dbReference>
<dbReference type="SUPFAM" id="SSF48726">
    <property type="entry name" value="Immunoglobulin"/>
    <property type="match status" value="2"/>
</dbReference>
<evidence type="ECO:0000256" key="3">
    <source>
        <dbReference type="SAM" id="SignalP"/>
    </source>
</evidence>
<dbReference type="InterPro" id="IPR036179">
    <property type="entry name" value="Ig-like_dom_sf"/>
</dbReference>
<gene>
    <name evidence="5" type="ORF">NDU88_006697</name>
</gene>
<dbReference type="InterPro" id="IPR013162">
    <property type="entry name" value="CD80_C2-set"/>
</dbReference>
<evidence type="ECO:0000256" key="2">
    <source>
        <dbReference type="SAM" id="Phobius"/>
    </source>
</evidence>
<keyword evidence="2" id="KW-0812">Transmembrane</keyword>
<accession>A0AAV7UNI7</accession>
<dbReference type="PANTHER" id="PTHR47224">
    <property type="entry name" value="TRANSMEMBRANE PROTEIN 25"/>
    <property type="match status" value="1"/>
</dbReference>
<dbReference type="AlphaFoldDB" id="A0AAV7UNI7"/>
<keyword evidence="6" id="KW-1185">Reference proteome</keyword>
<keyword evidence="1" id="KW-1015">Disulfide bond</keyword>
<organism evidence="5 6">
    <name type="scientific">Pleurodeles waltl</name>
    <name type="common">Iberian ribbed newt</name>
    <dbReference type="NCBI Taxonomy" id="8319"/>
    <lineage>
        <taxon>Eukaryota</taxon>
        <taxon>Metazoa</taxon>
        <taxon>Chordata</taxon>
        <taxon>Craniata</taxon>
        <taxon>Vertebrata</taxon>
        <taxon>Euteleostomi</taxon>
        <taxon>Amphibia</taxon>
        <taxon>Batrachia</taxon>
        <taxon>Caudata</taxon>
        <taxon>Salamandroidea</taxon>
        <taxon>Salamandridae</taxon>
        <taxon>Pleurodelinae</taxon>
        <taxon>Pleurodeles</taxon>
    </lineage>
</organism>
<dbReference type="Gene3D" id="2.60.40.10">
    <property type="entry name" value="Immunoglobulins"/>
    <property type="match status" value="2"/>
</dbReference>
<dbReference type="EMBL" id="JANPWB010000005">
    <property type="protein sequence ID" value="KAJ1189956.1"/>
    <property type="molecule type" value="Genomic_DNA"/>
</dbReference>
<evidence type="ECO:0000259" key="4">
    <source>
        <dbReference type="PROSITE" id="PS50835"/>
    </source>
</evidence>
<dbReference type="InterPro" id="IPR013783">
    <property type="entry name" value="Ig-like_fold"/>
</dbReference>
<name>A0AAV7UNI7_PLEWA</name>
<keyword evidence="2" id="KW-0472">Membrane</keyword>
<feature type="domain" description="Ig-like" evidence="4">
    <location>
        <begin position="34"/>
        <end position="127"/>
    </location>
</feature>
<feature type="chain" id="PRO_5043642020" description="Ig-like domain-containing protein" evidence="3">
    <location>
        <begin position="31"/>
        <end position="371"/>
    </location>
</feature>
<sequence>MNCLRRGCRTSISQALLVLHLKALLQSGLGEPEPQIDGQSSLVSTLQENESREFTCQAEGWHPVPLLTWYLNGKKQEVNNSTVLSTSAELFEQSSSTFTVTARKSDRELNCTITDPTSGRAGNASVLLNVQFKPEVVKMDAKYRESSEPGLFLVLFVLVRANPPANITWVDQDGRVMVNTSNFMVLDTKSYPWLTNHTVQVQLRSLARNYSFSATNDVGITNSSIAAPGLLHSSIEVPVLWLIIGGALGALIFFLLNILILCLLFKKRKKHIGGFKAELPPSDSNNLKLTNVRLPRDNMSLPSNLQLNNLSQGTKGKPGDALIEMNLNEEEEISEQDSSEVYDYAPRGFGRFPTVGYIYKVSSMSSDEIWL</sequence>
<dbReference type="PROSITE" id="PS50835">
    <property type="entry name" value="IG_LIKE"/>
    <property type="match status" value="1"/>
</dbReference>
<protein>
    <recommendedName>
        <fullName evidence="4">Ig-like domain-containing protein</fullName>
    </recommendedName>
</protein>